<proteinExistence type="predicted"/>
<evidence type="ECO:0000313" key="2">
    <source>
        <dbReference type="Proteomes" id="UP000004846"/>
    </source>
</evidence>
<dbReference type="AlphaFoldDB" id="A0A125WAG8"/>
<gene>
    <name evidence="1" type="ORF">HMPREF9498_00183</name>
</gene>
<reference evidence="1 2" key="1">
    <citation type="submission" date="2010-07" db="EMBL/GenBank/DDBJ databases">
        <authorList>
            <person name="Sid Ahmed O."/>
        </authorList>
    </citation>
    <scope>NUCLEOTIDE SEQUENCE [LARGE SCALE GENOMIC DNA]</scope>
    <source>
        <strain evidence="1 2">TX4248</strain>
    </source>
</reference>
<comment type="caution">
    <text evidence="1">The sequence shown here is derived from an EMBL/GenBank/DDBJ whole genome shotgun (WGS) entry which is preliminary data.</text>
</comment>
<protein>
    <submittedName>
        <fullName evidence="1">Uncharacterized protein</fullName>
    </submittedName>
</protein>
<evidence type="ECO:0000313" key="1">
    <source>
        <dbReference type="EMBL" id="EFM84208.1"/>
    </source>
</evidence>
<dbReference type="HOGENOM" id="CLU_182887_3_1_9"/>
<accession>A0A125WAG8</accession>
<organism evidence="1 2">
    <name type="scientific">Enterococcus faecalis TX4248</name>
    <dbReference type="NCBI Taxonomy" id="749495"/>
    <lineage>
        <taxon>Bacteria</taxon>
        <taxon>Bacillati</taxon>
        <taxon>Bacillota</taxon>
        <taxon>Bacilli</taxon>
        <taxon>Lactobacillales</taxon>
        <taxon>Enterococcaceae</taxon>
        <taxon>Enterococcus</taxon>
    </lineage>
</organism>
<name>A0A125WAG8_ENTFL</name>
<dbReference type="EMBL" id="AEBR01000005">
    <property type="protein sequence ID" value="EFM84208.1"/>
    <property type="molecule type" value="Genomic_DNA"/>
</dbReference>
<sequence length="50" mass="6241">MFFNFWRISAYFRRSCFCSRRLSVFERGAKIQSDFCPTLFFYFTIEVKYQ</sequence>
<dbReference type="Proteomes" id="UP000004846">
    <property type="component" value="Unassembled WGS sequence"/>
</dbReference>